<reference evidence="2 3" key="1">
    <citation type="submission" date="2015-07" db="EMBL/GenBank/DDBJ databases">
        <title>Comparative genomics of the Sigatoka disease complex on banana suggests a link between parallel evolutionary changes in Pseudocercospora fijiensis and Pseudocercospora eumusae and increased virulence on the banana host.</title>
        <authorList>
            <person name="Chang T.-C."/>
            <person name="Salvucci A."/>
            <person name="Crous P.W."/>
            <person name="Stergiopoulos I."/>
        </authorList>
    </citation>
    <scope>NUCLEOTIDE SEQUENCE [LARGE SCALE GENOMIC DNA]</scope>
    <source>
        <strain evidence="2 3">CBS 114824</strain>
    </source>
</reference>
<gene>
    <name evidence="2" type="ORF">AC578_1468</name>
</gene>
<proteinExistence type="predicted"/>
<evidence type="ECO:0000256" key="1">
    <source>
        <dbReference type="SAM" id="MobiDB-lite"/>
    </source>
</evidence>
<evidence type="ECO:0000313" key="2">
    <source>
        <dbReference type="EMBL" id="KXS98067.1"/>
    </source>
</evidence>
<organism evidence="2 3">
    <name type="scientific">Pseudocercospora eumusae</name>
    <dbReference type="NCBI Taxonomy" id="321146"/>
    <lineage>
        <taxon>Eukaryota</taxon>
        <taxon>Fungi</taxon>
        <taxon>Dikarya</taxon>
        <taxon>Ascomycota</taxon>
        <taxon>Pezizomycotina</taxon>
        <taxon>Dothideomycetes</taxon>
        <taxon>Dothideomycetidae</taxon>
        <taxon>Mycosphaerellales</taxon>
        <taxon>Mycosphaerellaceae</taxon>
        <taxon>Pseudocercospora</taxon>
    </lineage>
</organism>
<feature type="region of interest" description="Disordered" evidence="1">
    <location>
        <begin position="54"/>
        <end position="124"/>
    </location>
</feature>
<accession>A0A139H6J2</accession>
<dbReference type="Proteomes" id="UP000070133">
    <property type="component" value="Unassembled WGS sequence"/>
</dbReference>
<keyword evidence="3" id="KW-1185">Reference proteome</keyword>
<name>A0A139H6J2_9PEZI</name>
<feature type="compositionally biased region" description="Polar residues" evidence="1">
    <location>
        <begin position="90"/>
        <end position="116"/>
    </location>
</feature>
<sequence>MCVTLPATYPPMPVDLVNTPAPQQQQKHLGQAVLVPQDGSPKGVVLRHSAQLPISMKETPAPKAANTSVGSSQGGHTVALDQAQDWFPETETQPLGKTPSLDQSAVQSMNFQTQKQSDLRLNHV</sequence>
<evidence type="ECO:0000313" key="3">
    <source>
        <dbReference type="Proteomes" id="UP000070133"/>
    </source>
</evidence>
<comment type="caution">
    <text evidence="2">The sequence shown here is derived from an EMBL/GenBank/DDBJ whole genome shotgun (WGS) entry which is preliminary data.</text>
</comment>
<feature type="compositionally biased region" description="Polar residues" evidence="1">
    <location>
        <begin position="65"/>
        <end position="75"/>
    </location>
</feature>
<protein>
    <submittedName>
        <fullName evidence="2">Uncharacterized protein</fullName>
    </submittedName>
</protein>
<dbReference type="AlphaFoldDB" id="A0A139H6J2"/>
<dbReference type="EMBL" id="LFZN01000123">
    <property type="protein sequence ID" value="KXS98067.1"/>
    <property type="molecule type" value="Genomic_DNA"/>
</dbReference>